<dbReference type="NCBIfam" id="TIGR02467">
    <property type="entry name" value="CbiE"/>
    <property type="match status" value="1"/>
</dbReference>
<dbReference type="InterPro" id="IPR050714">
    <property type="entry name" value="Cobalamin_biosynth_MTase"/>
</dbReference>
<gene>
    <name evidence="7" type="primary">cbiE</name>
    <name evidence="7" type="ORF">LR394_04650</name>
</gene>
<dbReference type="CDD" id="cd02440">
    <property type="entry name" value="AdoMet_MTases"/>
    <property type="match status" value="1"/>
</dbReference>
<evidence type="ECO:0000256" key="2">
    <source>
        <dbReference type="ARBA" id="ARBA00022573"/>
    </source>
</evidence>
<name>A0A9X1NAH9_9ACTN</name>
<reference evidence="7" key="1">
    <citation type="submission" date="2021-11" db="EMBL/GenBank/DDBJ databases">
        <title>Streptomyces corallinus and Kineosporia corallina sp. nov., two new coral-derived marine actinobacteria.</title>
        <authorList>
            <person name="Buangrab K."/>
            <person name="Sutthacheep M."/>
            <person name="Yeemin T."/>
            <person name="Harunari E."/>
            <person name="Igarashi Y."/>
            <person name="Sripreechasak P."/>
            <person name="Kanchanasin P."/>
            <person name="Tanasupawat S."/>
            <person name="Phongsopitanun W."/>
        </authorList>
    </citation>
    <scope>NUCLEOTIDE SEQUENCE</scope>
    <source>
        <strain evidence="7">JCM 31032</strain>
    </source>
</reference>
<organism evidence="7 8">
    <name type="scientific">Kineosporia babensis</name>
    <dbReference type="NCBI Taxonomy" id="499548"/>
    <lineage>
        <taxon>Bacteria</taxon>
        <taxon>Bacillati</taxon>
        <taxon>Actinomycetota</taxon>
        <taxon>Actinomycetes</taxon>
        <taxon>Kineosporiales</taxon>
        <taxon>Kineosporiaceae</taxon>
        <taxon>Kineosporia</taxon>
    </lineage>
</organism>
<keyword evidence="5" id="KW-0949">S-adenosyl-L-methionine</keyword>
<dbReference type="SUPFAM" id="SSF53790">
    <property type="entry name" value="Tetrapyrrole methylase"/>
    <property type="match status" value="1"/>
</dbReference>
<accession>A0A9X1NAH9</accession>
<dbReference type="GO" id="GO:0032259">
    <property type="term" value="P:methylation"/>
    <property type="evidence" value="ECO:0007669"/>
    <property type="project" value="UniProtKB-KW"/>
</dbReference>
<dbReference type="Gene3D" id="3.40.1010.10">
    <property type="entry name" value="Cobalt-precorrin-4 Transmethylase, Domain 1"/>
    <property type="match status" value="1"/>
</dbReference>
<feature type="domain" description="Tetrapyrrole methylase" evidence="6">
    <location>
        <begin position="2"/>
        <end position="167"/>
    </location>
</feature>
<protein>
    <submittedName>
        <fullName evidence="7">Precorrin-6y C5,15-methyltransferase (Decarboxylating) subunit CbiE</fullName>
    </submittedName>
</protein>
<sequence>MAGIGAEGWGGLAAAAQEAIRQADVVFGGERQLALLPPEVTARQVAWPTPLVRALPMLLVKTPGAHKVVLASGDPTFFGIATTIARVVPGFDLTVLPHPSSVSLACARMGWAQQEVEVVSLVGRPLAMLQPSVAPRRRLLVLVPNGEIPAQVAKLLRERGFGPSELTALSNLGAIEGPDTAGESRVSASADEWPANGFPLHAPHGPQSLTVLAITCTAGPTPTRLSRVPGLPDEAYENDGQLTKRHVRAVTLSALAPEPGELLWDVGGGAGSIGIEWLRTHPSCTAISVERDPERARRITRNAELLGVPHLQVKTGEAPAELAGLPTPDAIFVGGGLTAPGLLEHCWEALAPGGRIVVNVTTLESEMLLAQAKASYGGTLAKIEIARATAIGRFTGWRPAMPVTQWTAWKAAE</sequence>
<evidence type="ECO:0000256" key="1">
    <source>
        <dbReference type="ARBA" id="ARBA00004953"/>
    </source>
</evidence>
<evidence type="ECO:0000259" key="6">
    <source>
        <dbReference type="Pfam" id="PF00590"/>
    </source>
</evidence>
<evidence type="ECO:0000256" key="3">
    <source>
        <dbReference type="ARBA" id="ARBA00022603"/>
    </source>
</evidence>
<dbReference type="NCBIfam" id="TIGR02469">
    <property type="entry name" value="CbiT"/>
    <property type="match status" value="1"/>
</dbReference>
<dbReference type="Gene3D" id="3.40.50.150">
    <property type="entry name" value="Vaccinia Virus protein VP39"/>
    <property type="match status" value="1"/>
</dbReference>
<keyword evidence="3" id="KW-0489">Methyltransferase</keyword>
<comment type="caution">
    <text evidence="7">The sequence shown here is derived from an EMBL/GenBank/DDBJ whole genome shotgun (WGS) entry which is preliminary data.</text>
</comment>
<dbReference type="AlphaFoldDB" id="A0A9X1NAH9"/>
<dbReference type="InterPro" id="IPR012818">
    <property type="entry name" value="CbiE"/>
</dbReference>
<comment type="pathway">
    <text evidence="1">Cofactor biosynthesis; adenosylcobalamin biosynthesis.</text>
</comment>
<keyword evidence="2" id="KW-0169">Cobalamin biosynthesis</keyword>
<dbReference type="PANTHER" id="PTHR43182">
    <property type="entry name" value="COBALT-PRECORRIN-6B C(15)-METHYLTRANSFERASE (DECARBOXYLATING)"/>
    <property type="match status" value="1"/>
</dbReference>
<dbReference type="InterPro" id="IPR014008">
    <property type="entry name" value="Cbl_synth_MTase_CbiT"/>
</dbReference>
<dbReference type="GO" id="GO:0009236">
    <property type="term" value="P:cobalamin biosynthetic process"/>
    <property type="evidence" value="ECO:0007669"/>
    <property type="project" value="UniProtKB-KW"/>
</dbReference>
<dbReference type="Proteomes" id="UP001138997">
    <property type="component" value="Unassembled WGS sequence"/>
</dbReference>
<dbReference type="InterPro" id="IPR035996">
    <property type="entry name" value="4pyrrol_Methylase_sf"/>
</dbReference>
<keyword evidence="8" id="KW-1185">Reference proteome</keyword>
<evidence type="ECO:0000313" key="7">
    <source>
        <dbReference type="EMBL" id="MCD5310174.1"/>
    </source>
</evidence>
<dbReference type="InterPro" id="IPR029063">
    <property type="entry name" value="SAM-dependent_MTases_sf"/>
</dbReference>
<proteinExistence type="predicted"/>
<dbReference type="GO" id="GO:0008276">
    <property type="term" value="F:protein methyltransferase activity"/>
    <property type="evidence" value="ECO:0007669"/>
    <property type="project" value="InterPro"/>
</dbReference>
<dbReference type="InterPro" id="IPR006365">
    <property type="entry name" value="Cbl_synth_CobL"/>
</dbReference>
<dbReference type="EMBL" id="JAJOMB010000002">
    <property type="protein sequence ID" value="MCD5310174.1"/>
    <property type="molecule type" value="Genomic_DNA"/>
</dbReference>
<dbReference type="Pfam" id="PF00590">
    <property type="entry name" value="TP_methylase"/>
    <property type="match status" value="1"/>
</dbReference>
<evidence type="ECO:0000256" key="5">
    <source>
        <dbReference type="ARBA" id="ARBA00022691"/>
    </source>
</evidence>
<dbReference type="CDD" id="cd11644">
    <property type="entry name" value="Precorrin-6Y-MT"/>
    <property type="match status" value="1"/>
</dbReference>
<keyword evidence="4" id="KW-0808">Transferase</keyword>
<dbReference type="InterPro" id="IPR000878">
    <property type="entry name" value="4pyrrol_Mease"/>
</dbReference>
<dbReference type="SUPFAM" id="SSF53335">
    <property type="entry name" value="S-adenosyl-L-methionine-dependent methyltransferases"/>
    <property type="match status" value="1"/>
</dbReference>
<evidence type="ECO:0000256" key="4">
    <source>
        <dbReference type="ARBA" id="ARBA00022679"/>
    </source>
</evidence>
<dbReference type="InterPro" id="IPR014777">
    <property type="entry name" value="4pyrrole_Mease_sub1"/>
</dbReference>
<evidence type="ECO:0000313" key="8">
    <source>
        <dbReference type="Proteomes" id="UP001138997"/>
    </source>
</evidence>
<dbReference type="PIRSF" id="PIRSF036428">
    <property type="entry name" value="CobL"/>
    <property type="match status" value="1"/>
</dbReference>
<dbReference type="PANTHER" id="PTHR43182:SF1">
    <property type="entry name" value="COBALT-PRECORRIN-7 C(5)-METHYLTRANSFERASE"/>
    <property type="match status" value="1"/>
</dbReference>
<dbReference type="Pfam" id="PF01135">
    <property type="entry name" value="PCMT"/>
    <property type="match status" value="1"/>
</dbReference>